<organism evidence="1 2">
    <name type="scientific">Candidatus Magasanikbacteria bacterium CG_4_10_14_0_2_um_filter_37_12</name>
    <dbReference type="NCBI Taxonomy" id="1974637"/>
    <lineage>
        <taxon>Bacteria</taxon>
        <taxon>Candidatus Magasanikiibacteriota</taxon>
    </lineage>
</organism>
<dbReference type="Proteomes" id="UP000228568">
    <property type="component" value="Unassembled WGS sequence"/>
</dbReference>
<sequence>MANPDSKRKTRASAGHSTILVKTMKDRAVTITSGKSEFVLFFDNGKILNITSKPSQMELTKTKIHTFGKAEIRVRLATLIKTAKTALQFFTKK</sequence>
<reference evidence="2" key="1">
    <citation type="submission" date="2017-09" db="EMBL/GenBank/DDBJ databases">
        <title>Depth-based differentiation of microbial function through sediment-hosted aquifers and enrichment of novel symbionts in the deep terrestrial subsurface.</title>
        <authorList>
            <person name="Probst A.J."/>
            <person name="Ladd B."/>
            <person name="Jarett J.K."/>
            <person name="Geller-Mcgrath D.E."/>
            <person name="Sieber C.M.K."/>
            <person name="Emerson J.B."/>
            <person name="Anantharaman K."/>
            <person name="Thomas B.C."/>
            <person name="Malmstrom R."/>
            <person name="Stieglmeier M."/>
            <person name="Klingl A."/>
            <person name="Woyke T."/>
            <person name="Ryan C.M."/>
            <person name="Banfield J.F."/>
        </authorList>
    </citation>
    <scope>NUCLEOTIDE SEQUENCE [LARGE SCALE GENOMIC DNA]</scope>
</reference>
<name>A0A2M7V9S3_9BACT</name>
<protein>
    <submittedName>
        <fullName evidence="1">Uncharacterized protein</fullName>
    </submittedName>
</protein>
<gene>
    <name evidence="1" type="ORF">COX81_00415</name>
</gene>
<evidence type="ECO:0000313" key="2">
    <source>
        <dbReference type="Proteomes" id="UP000228568"/>
    </source>
</evidence>
<dbReference type="AlphaFoldDB" id="A0A2M7V9S3"/>
<comment type="caution">
    <text evidence="1">The sequence shown here is derived from an EMBL/GenBank/DDBJ whole genome shotgun (WGS) entry which is preliminary data.</text>
</comment>
<evidence type="ECO:0000313" key="1">
    <source>
        <dbReference type="EMBL" id="PIZ95624.1"/>
    </source>
</evidence>
<accession>A0A2M7V9S3</accession>
<proteinExistence type="predicted"/>
<dbReference type="EMBL" id="PFPK01000007">
    <property type="protein sequence ID" value="PIZ95624.1"/>
    <property type="molecule type" value="Genomic_DNA"/>
</dbReference>